<organism evidence="2 3">
    <name type="scientific">Cinchona calisaya</name>
    <dbReference type="NCBI Taxonomy" id="153742"/>
    <lineage>
        <taxon>Eukaryota</taxon>
        <taxon>Viridiplantae</taxon>
        <taxon>Streptophyta</taxon>
        <taxon>Embryophyta</taxon>
        <taxon>Tracheophyta</taxon>
        <taxon>Spermatophyta</taxon>
        <taxon>Magnoliopsida</taxon>
        <taxon>eudicotyledons</taxon>
        <taxon>Gunneridae</taxon>
        <taxon>Pentapetalae</taxon>
        <taxon>asterids</taxon>
        <taxon>lamiids</taxon>
        <taxon>Gentianales</taxon>
        <taxon>Rubiaceae</taxon>
        <taxon>Cinchonoideae</taxon>
        <taxon>Cinchoneae</taxon>
        <taxon>Cinchona</taxon>
    </lineage>
</organism>
<proteinExistence type="predicted"/>
<evidence type="ECO:0000259" key="1">
    <source>
        <dbReference type="Pfam" id="PF02190"/>
    </source>
</evidence>
<dbReference type="InterPro" id="IPR015947">
    <property type="entry name" value="PUA-like_sf"/>
</dbReference>
<dbReference type="Proteomes" id="UP001630127">
    <property type="component" value="Unassembled WGS sequence"/>
</dbReference>
<sequence length="106" mass="11829">MEGGNYLGHLLAVFVHEQKFFVHLVLDPIAVNETLTEASFATRYGCLVSIEKVEHLDDGALVFIRGIGRVKIVRFAQEEPFLCGAVIPLKDNVLHEAAELNRKVLK</sequence>
<dbReference type="PANTHER" id="PTHR46732">
    <property type="entry name" value="ATP-DEPENDENT PROTEASE LA (LON) DOMAIN PROTEIN"/>
    <property type="match status" value="1"/>
</dbReference>
<dbReference type="Gene3D" id="2.30.130.40">
    <property type="entry name" value="LON domain-like"/>
    <property type="match status" value="1"/>
</dbReference>
<dbReference type="InterPro" id="IPR003111">
    <property type="entry name" value="Lon_prtase_N"/>
</dbReference>
<dbReference type="SUPFAM" id="SSF88697">
    <property type="entry name" value="PUA domain-like"/>
    <property type="match status" value="1"/>
</dbReference>
<evidence type="ECO:0000313" key="3">
    <source>
        <dbReference type="Proteomes" id="UP001630127"/>
    </source>
</evidence>
<dbReference type="Pfam" id="PF02190">
    <property type="entry name" value="LON_substr_bdg"/>
    <property type="match status" value="1"/>
</dbReference>
<dbReference type="AlphaFoldDB" id="A0ABD2YDL7"/>
<feature type="domain" description="Lon N-terminal" evidence="1">
    <location>
        <begin position="42"/>
        <end position="95"/>
    </location>
</feature>
<evidence type="ECO:0000313" key="2">
    <source>
        <dbReference type="EMBL" id="KAL3503935.1"/>
    </source>
</evidence>
<comment type="caution">
    <text evidence="2">The sequence shown here is derived from an EMBL/GenBank/DDBJ whole genome shotgun (WGS) entry which is preliminary data.</text>
</comment>
<keyword evidence="3" id="KW-1185">Reference proteome</keyword>
<protein>
    <recommendedName>
        <fullName evidence="1">Lon N-terminal domain-containing protein</fullName>
    </recommendedName>
</protein>
<accession>A0ABD2YDL7</accession>
<name>A0ABD2YDL7_9GENT</name>
<dbReference type="PANTHER" id="PTHR46732:SF5">
    <property type="entry name" value="ATP-DEPENDENT PROTEASE LA (LON) DOMAIN PROTEIN"/>
    <property type="match status" value="1"/>
</dbReference>
<dbReference type="EMBL" id="JBJUIK010000014">
    <property type="protein sequence ID" value="KAL3503935.1"/>
    <property type="molecule type" value="Genomic_DNA"/>
</dbReference>
<gene>
    <name evidence="2" type="ORF">ACH5RR_033776</name>
</gene>
<dbReference type="InterPro" id="IPR046336">
    <property type="entry name" value="Lon_prtase_N_sf"/>
</dbReference>
<reference evidence="2 3" key="1">
    <citation type="submission" date="2024-11" db="EMBL/GenBank/DDBJ databases">
        <title>A near-complete genome assembly of Cinchona calisaya.</title>
        <authorList>
            <person name="Lian D.C."/>
            <person name="Zhao X.W."/>
            <person name="Wei L."/>
        </authorList>
    </citation>
    <scope>NUCLEOTIDE SEQUENCE [LARGE SCALE GENOMIC DNA]</scope>
    <source>
        <tissue evidence="2">Nenye</tissue>
    </source>
</reference>